<evidence type="ECO:0000256" key="3">
    <source>
        <dbReference type="ARBA" id="ARBA00022801"/>
    </source>
</evidence>
<name>A0A9D9HF25_9BACT</name>
<keyword evidence="7" id="KW-0472">Membrane</keyword>
<keyword evidence="2" id="KW-0479">Metal-binding</keyword>
<keyword evidence="4" id="KW-0106">Calcium</keyword>
<evidence type="ECO:0000259" key="8">
    <source>
        <dbReference type="Pfam" id="PF00884"/>
    </source>
</evidence>
<dbReference type="Gene3D" id="3.40.720.10">
    <property type="entry name" value="Alkaline Phosphatase, subunit A"/>
    <property type="match status" value="1"/>
</dbReference>
<evidence type="ECO:0000256" key="1">
    <source>
        <dbReference type="ARBA" id="ARBA00008779"/>
    </source>
</evidence>
<dbReference type="SUPFAM" id="SSF53649">
    <property type="entry name" value="Alkaline phosphatase-like"/>
    <property type="match status" value="1"/>
</dbReference>
<dbReference type="Gene3D" id="3.30.1120.10">
    <property type="match status" value="1"/>
</dbReference>
<dbReference type="Pfam" id="PF00884">
    <property type="entry name" value="Sulfatase"/>
    <property type="match status" value="1"/>
</dbReference>
<dbReference type="InterPro" id="IPR050738">
    <property type="entry name" value="Sulfatase"/>
</dbReference>
<gene>
    <name evidence="9" type="ORF">IAC29_07130</name>
</gene>
<reference evidence="9" key="2">
    <citation type="journal article" date="2021" name="PeerJ">
        <title>Extensive microbial diversity within the chicken gut microbiome revealed by metagenomics and culture.</title>
        <authorList>
            <person name="Gilroy R."/>
            <person name="Ravi A."/>
            <person name="Getino M."/>
            <person name="Pursley I."/>
            <person name="Horton D.L."/>
            <person name="Alikhan N.F."/>
            <person name="Baker D."/>
            <person name="Gharbi K."/>
            <person name="Hall N."/>
            <person name="Watson M."/>
            <person name="Adriaenssens E.M."/>
            <person name="Foster-Nyarko E."/>
            <person name="Jarju S."/>
            <person name="Secka A."/>
            <person name="Antonio M."/>
            <person name="Oren A."/>
            <person name="Chaudhuri R.R."/>
            <person name="La Ragione R."/>
            <person name="Hildebrand F."/>
            <person name="Pallen M.J."/>
        </authorList>
    </citation>
    <scope>NUCLEOTIDE SEQUENCE</scope>
    <source>
        <strain evidence="9">20514</strain>
    </source>
</reference>
<dbReference type="Proteomes" id="UP000810252">
    <property type="component" value="Unassembled WGS sequence"/>
</dbReference>
<evidence type="ECO:0000313" key="9">
    <source>
        <dbReference type="EMBL" id="MBO8449026.1"/>
    </source>
</evidence>
<comment type="caution">
    <text evidence="9">The sequence shown here is derived from an EMBL/GenBank/DDBJ whole genome shotgun (WGS) entry which is preliminary data.</text>
</comment>
<organism evidence="9 10">
    <name type="scientific">Candidatus Cryptobacteroides merdigallinarum</name>
    <dbReference type="NCBI Taxonomy" id="2840770"/>
    <lineage>
        <taxon>Bacteria</taxon>
        <taxon>Pseudomonadati</taxon>
        <taxon>Bacteroidota</taxon>
        <taxon>Bacteroidia</taxon>
        <taxon>Bacteroidales</taxon>
        <taxon>Candidatus Cryptobacteroides</taxon>
    </lineage>
</organism>
<dbReference type="AlphaFoldDB" id="A0A9D9HF25"/>
<evidence type="ECO:0000256" key="2">
    <source>
        <dbReference type="ARBA" id="ARBA00022723"/>
    </source>
</evidence>
<protein>
    <submittedName>
        <fullName evidence="9">Sulfatase-like hydrolase/transferase</fullName>
    </submittedName>
</protein>
<dbReference type="InterPro" id="IPR017850">
    <property type="entry name" value="Alkaline_phosphatase_core_sf"/>
</dbReference>
<dbReference type="GO" id="GO:0004065">
    <property type="term" value="F:arylsulfatase activity"/>
    <property type="evidence" value="ECO:0007669"/>
    <property type="project" value="TreeGrafter"/>
</dbReference>
<dbReference type="GO" id="GO:0046872">
    <property type="term" value="F:metal ion binding"/>
    <property type="evidence" value="ECO:0007669"/>
    <property type="project" value="UniProtKB-KW"/>
</dbReference>
<evidence type="ECO:0000256" key="5">
    <source>
        <dbReference type="PIRSR" id="PIRSR600917-52"/>
    </source>
</evidence>
<keyword evidence="3 9" id="KW-0378">Hydrolase</keyword>
<comment type="PTM">
    <text evidence="5">The conversion to 3-oxoalanine (also known as C-formylglycine, FGly), of a serine or cysteine residue in prokaryotes and of a cysteine residue in eukaryotes, is critical for catalytic activity.</text>
</comment>
<comment type="similarity">
    <text evidence="1">Belongs to the sulfatase family.</text>
</comment>
<reference evidence="9" key="1">
    <citation type="submission" date="2020-10" db="EMBL/GenBank/DDBJ databases">
        <authorList>
            <person name="Gilroy R."/>
        </authorList>
    </citation>
    <scope>NUCLEOTIDE SEQUENCE</scope>
    <source>
        <strain evidence="9">20514</strain>
    </source>
</reference>
<evidence type="ECO:0000313" key="10">
    <source>
        <dbReference type="Proteomes" id="UP000810252"/>
    </source>
</evidence>
<dbReference type="PANTHER" id="PTHR42693">
    <property type="entry name" value="ARYLSULFATASE FAMILY MEMBER"/>
    <property type="match status" value="1"/>
</dbReference>
<dbReference type="InterPro" id="IPR024607">
    <property type="entry name" value="Sulfatase_CS"/>
</dbReference>
<dbReference type="PROSITE" id="PS00523">
    <property type="entry name" value="SULFATASE_1"/>
    <property type="match status" value="1"/>
</dbReference>
<proteinExistence type="inferred from homology"/>
<feature type="modified residue" description="3-oxoalanine (Ser)" evidence="5">
    <location>
        <position position="91"/>
    </location>
</feature>
<keyword evidence="7" id="KW-1133">Transmembrane helix</keyword>
<evidence type="ECO:0000256" key="7">
    <source>
        <dbReference type="SAM" id="Phobius"/>
    </source>
</evidence>
<evidence type="ECO:0000256" key="6">
    <source>
        <dbReference type="SAM" id="MobiDB-lite"/>
    </source>
</evidence>
<sequence>MDARYFITAAFSVATAGIFFPFSLSGKTKGEDRKAADNGLNRPNFIIIMADDLGYGDIGCFGSTSVSTPNLDRMASEGMILTDYHSNGPVSSPTRCALLTGRYQQRAGLEGVLLTNVDKHRKAGLRQNEVTFADVLSGNGYDVVMFGKWHLGYLPQYGPLEHGFSRFEGFLAGNVDYRAFVDSQGRPDWYDGTEQVTPEGYLTDVINARGISYIRENHDRPFCLYLAHGCPHSPYQGPDDPPYRTAGSSEFNPRPAKSEAETYADMINRMDEGIGRIFDAVRDAGIENDTFVIFVSDNGPTGPGSSGGFRGRKGGLFEGGHRVPAIVWMPGKVAPGTVSAEPVMAMDIFPTMLDLAGIEYENAAKPLDGKSFVPAMEGGQMNERPLFWKYRTQKAVRVGNMKYMEKIEGRGDARERVSFLFDLGTDPQEKVNLIQERRKEAAKMKRLLDGWVEDVQSETKDQTR</sequence>
<dbReference type="InterPro" id="IPR000917">
    <property type="entry name" value="Sulfatase_N"/>
</dbReference>
<keyword evidence="7" id="KW-0812">Transmembrane</keyword>
<dbReference type="EMBL" id="JADIMQ010000100">
    <property type="protein sequence ID" value="MBO8449026.1"/>
    <property type="molecule type" value="Genomic_DNA"/>
</dbReference>
<accession>A0A9D9HF25</accession>
<feature type="region of interest" description="Disordered" evidence="6">
    <location>
        <begin position="236"/>
        <end position="258"/>
    </location>
</feature>
<dbReference type="PANTHER" id="PTHR42693:SF53">
    <property type="entry name" value="ENDO-4-O-SULFATASE"/>
    <property type="match status" value="1"/>
</dbReference>
<feature type="domain" description="Sulfatase N-terminal" evidence="8">
    <location>
        <begin position="43"/>
        <end position="358"/>
    </location>
</feature>
<evidence type="ECO:0000256" key="4">
    <source>
        <dbReference type="ARBA" id="ARBA00022837"/>
    </source>
</evidence>
<feature type="transmembrane region" description="Helical" evidence="7">
    <location>
        <begin position="6"/>
        <end position="24"/>
    </location>
</feature>